<comment type="caution">
    <text evidence="2">The sequence shown here is derived from an EMBL/GenBank/DDBJ whole genome shotgun (WGS) entry which is preliminary data.</text>
</comment>
<proteinExistence type="predicted"/>
<feature type="signal peptide" evidence="1">
    <location>
        <begin position="1"/>
        <end position="23"/>
    </location>
</feature>
<evidence type="ECO:0000313" key="2">
    <source>
        <dbReference type="EMBL" id="GEM49049.1"/>
    </source>
</evidence>
<organism evidence="2 3">
    <name type="scientific">Deinococcus cellulosilyticus (strain DSM 18568 / NBRC 106333 / KACC 11606 / 5516J-15)</name>
    <dbReference type="NCBI Taxonomy" id="1223518"/>
    <lineage>
        <taxon>Bacteria</taxon>
        <taxon>Thermotogati</taxon>
        <taxon>Deinococcota</taxon>
        <taxon>Deinococci</taxon>
        <taxon>Deinococcales</taxon>
        <taxon>Deinococcaceae</taxon>
        <taxon>Deinococcus</taxon>
    </lineage>
</organism>
<dbReference type="AlphaFoldDB" id="A0A511N879"/>
<dbReference type="EMBL" id="BJXB01000027">
    <property type="protein sequence ID" value="GEM49049.1"/>
    <property type="molecule type" value="Genomic_DNA"/>
</dbReference>
<protein>
    <submittedName>
        <fullName evidence="2">Uncharacterized protein</fullName>
    </submittedName>
</protein>
<gene>
    <name evidence="2" type="ORF">DC3_46840</name>
</gene>
<name>A0A511N879_DEIC1</name>
<reference evidence="2 3" key="1">
    <citation type="submission" date="2019-07" db="EMBL/GenBank/DDBJ databases">
        <title>Whole genome shotgun sequence of Deinococcus cellulosilyticus NBRC 106333.</title>
        <authorList>
            <person name="Hosoyama A."/>
            <person name="Uohara A."/>
            <person name="Ohji S."/>
            <person name="Ichikawa N."/>
        </authorList>
    </citation>
    <scope>NUCLEOTIDE SEQUENCE [LARGE SCALE GENOMIC DNA]</scope>
    <source>
        <strain evidence="2 3">NBRC 106333</strain>
    </source>
</reference>
<dbReference type="Proteomes" id="UP000321306">
    <property type="component" value="Unassembled WGS sequence"/>
</dbReference>
<keyword evidence="1" id="KW-0732">Signal</keyword>
<accession>A0A511N879</accession>
<feature type="chain" id="PRO_5022238921" evidence="1">
    <location>
        <begin position="24"/>
        <end position="209"/>
    </location>
</feature>
<keyword evidence="3" id="KW-1185">Reference proteome</keyword>
<dbReference type="PROSITE" id="PS51257">
    <property type="entry name" value="PROKAR_LIPOPROTEIN"/>
    <property type="match status" value="1"/>
</dbReference>
<evidence type="ECO:0000313" key="3">
    <source>
        <dbReference type="Proteomes" id="UP000321306"/>
    </source>
</evidence>
<dbReference type="OrthoDB" id="9827301at2"/>
<dbReference type="RefSeq" id="WP_146888884.1">
    <property type="nucleotide sequence ID" value="NZ_BJXB01000027.1"/>
</dbReference>
<sequence length="209" mass="21755">MKSSKWLGVIALTGFLAGCNPLALVQPQVLDQNPMGLDQAAIASDALKILAVGADLNFVAPAFQDIDKNSLPLGGSAGADTIVASIKIKKVQVTDCLTPPNTFNVQLKGVKVMVRNASAQTGPTALQNPDPVTGAASGKTAFLGGFEYTLDSTKEISFTFGRDLYDTVTSGGDNIASIEGLVEADQNTLAGCRLVAIVDDHTVTLSNFR</sequence>
<evidence type="ECO:0000256" key="1">
    <source>
        <dbReference type="SAM" id="SignalP"/>
    </source>
</evidence>